<name>A0ABV4EAV0_9GAMM</name>
<sequence length="64" mass="7015">MSLKPDCETGRSAHGLTREEVMRMARQHKTQRAIELSSAIREAGGIGNLGAPLPDAMLRRSVQK</sequence>
<proteinExistence type="predicted"/>
<dbReference type="EMBL" id="JBGFFX010000010">
    <property type="protein sequence ID" value="MEY8771980.1"/>
    <property type="molecule type" value="Genomic_DNA"/>
</dbReference>
<protein>
    <submittedName>
        <fullName evidence="1">Uncharacterized protein</fullName>
    </submittedName>
</protein>
<keyword evidence="2" id="KW-1185">Reference proteome</keyword>
<comment type="caution">
    <text evidence="1">The sequence shown here is derived from an EMBL/GenBank/DDBJ whole genome shotgun (WGS) entry which is preliminary data.</text>
</comment>
<organism evidence="1 2">
    <name type="scientific">Erwinia aeris</name>
    <dbReference type="NCBI Taxonomy" id="3239803"/>
    <lineage>
        <taxon>Bacteria</taxon>
        <taxon>Pseudomonadati</taxon>
        <taxon>Pseudomonadota</taxon>
        <taxon>Gammaproteobacteria</taxon>
        <taxon>Enterobacterales</taxon>
        <taxon>Erwiniaceae</taxon>
        <taxon>Erwinia</taxon>
    </lineage>
</organism>
<dbReference type="Proteomes" id="UP001565243">
    <property type="component" value="Unassembled WGS sequence"/>
</dbReference>
<reference evidence="1 2" key="1">
    <citation type="submission" date="2024-07" db="EMBL/GenBank/DDBJ databases">
        <authorList>
            <person name="Hebao G."/>
        </authorList>
    </citation>
    <scope>NUCLEOTIDE SEQUENCE [LARGE SCALE GENOMIC DNA]</scope>
    <source>
        <strain evidence="1 2">ACCC 02193</strain>
    </source>
</reference>
<dbReference type="RefSeq" id="WP_369896158.1">
    <property type="nucleotide sequence ID" value="NZ_JBGFFX010000010.1"/>
</dbReference>
<accession>A0ABV4EAV0</accession>
<evidence type="ECO:0000313" key="2">
    <source>
        <dbReference type="Proteomes" id="UP001565243"/>
    </source>
</evidence>
<evidence type="ECO:0000313" key="1">
    <source>
        <dbReference type="EMBL" id="MEY8771980.1"/>
    </source>
</evidence>
<gene>
    <name evidence="1" type="ORF">AB6T85_16380</name>
</gene>